<dbReference type="AlphaFoldDB" id="A0A9P0HC72"/>
<dbReference type="CDD" id="cd01080">
    <property type="entry name" value="NAD_bind_m-THF_DH_Cyclohyd"/>
    <property type="match status" value="1"/>
</dbReference>
<keyword evidence="3" id="KW-0554">One-carbon metabolism</keyword>
<evidence type="ECO:0000256" key="2">
    <source>
        <dbReference type="ARBA" id="ARBA00012776"/>
    </source>
</evidence>
<keyword evidence="6" id="KW-0511">Multifunctional enzyme</keyword>
<keyword evidence="4" id="KW-0378">Hydrolase</keyword>
<dbReference type="InterPro" id="IPR020630">
    <property type="entry name" value="THF_DH/CycHdrlase_cat_dom"/>
</dbReference>
<dbReference type="Gene3D" id="3.40.50.10860">
    <property type="entry name" value="Leucine Dehydrogenase, chain A, domain 1"/>
    <property type="match status" value="1"/>
</dbReference>
<dbReference type="Pfam" id="PF00763">
    <property type="entry name" value="THF_DHG_CYH"/>
    <property type="match status" value="1"/>
</dbReference>
<comment type="subunit">
    <text evidence="1">Homodimer.</text>
</comment>
<dbReference type="PANTHER" id="PTHR48099">
    <property type="entry name" value="C-1-TETRAHYDROFOLATE SYNTHASE, CYTOPLASMIC-RELATED"/>
    <property type="match status" value="1"/>
</dbReference>
<evidence type="ECO:0000259" key="8">
    <source>
        <dbReference type="Pfam" id="PF00763"/>
    </source>
</evidence>
<dbReference type="OrthoDB" id="5126881at2759"/>
<keyword evidence="11" id="KW-1185">Reference proteome</keyword>
<dbReference type="InterPro" id="IPR046346">
    <property type="entry name" value="Aminoacid_DH-like_N_sf"/>
</dbReference>
<evidence type="ECO:0000313" key="11">
    <source>
        <dbReference type="Proteomes" id="UP001152798"/>
    </source>
</evidence>
<dbReference type="GO" id="GO:0005739">
    <property type="term" value="C:mitochondrion"/>
    <property type="evidence" value="ECO:0007669"/>
    <property type="project" value="TreeGrafter"/>
</dbReference>
<dbReference type="HAMAP" id="MF_01576">
    <property type="entry name" value="THF_DHG_CYH"/>
    <property type="match status" value="1"/>
</dbReference>
<evidence type="ECO:0000256" key="7">
    <source>
        <dbReference type="ARBA" id="ARBA00036357"/>
    </source>
</evidence>
<dbReference type="Proteomes" id="UP001152798">
    <property type="component" value="Chromosome 4"/>
</dbReference>
<evidence type="ECO:0000256" key="4">
    <source>
        <dbReference type="ARBA" id="ARBA00022801"/>
    </source>
</evidence>
<feature type="domain" description="Tetrahydrofolate dehydrogenase/cyclohydrolase catalytic" evidence="8">
    <location>
        <begin position="42"/>
        <end position="157"/>
    </location>
</feature>
<dbReference type="PANTHER" id="PTHR48099:SF11">
    <property type="entry name" value="BIFUNCTIONAL METHYLENETETRAHYDROFOLATE DEHYDROGENASE_CYCLOHYDROLASE, MITOCHONDRIAL"/>
    <property type="match status" value="1"/>
</dbReference>
<dbReference type="Gene3D" id="3.40.50.720">
    <property type="entry name" value="NAD(P)-binding Rossmann-like Domain"/>
    <property type="match status" value="1"/>
</dbReference>
<reference evidence="10" key="1">
    <citation type="submission" date="2022-01" db="EMBL/GenBank/DDBJ databases">
        <authorList>
            <person name="King R."/>
        </authorList>
    </citation>
    <scope>NUCLEOTIDE SEQUENCE</scope>
</reference>
<dbReference type="EC" id="3.5.4.9" evidence="2"/>
<evidence type="ECO:0000256" key="6">
    <source>
        <dbReference type="ARBA" id="ARBA00023268"/>
    </source>
</evidence>
<gene>
    <name evidence="10" type="ORF">NEZAVI_LOCUS8620</name>
</gene>
<dbReference type="PRINTS" id="PR00085">
    <property type="entry name" value="THFDHDRGNASE"/>
</dbReference>
<dbReference type="Pfam" id="PF02882">
    <property type="entry name" value="THF_DHG_CYH_C"/>
    <property type="match status" value="1"/>
</dbReference>
<dbReference type="FunFam" id="3.40.50.10860:FF:000005">
    <property type="entry name" value="C-1-tetrahydrofolate synthase, cytoplasmic, putative"/>
    <property type="match status" value="1"/>
</dbReference>
<dbReference type="GO" id="GO:0004487">
    <property type="term" value="F:methylenetetrahydrofolate dehydrogenase (NAD+) activity"/>
    <property type="evidence" value="ECO:0007669"/>
    <property type="project" value="TreeGrafter"/>
</dbReference>
<comment type="catalytic activity">
    <reaction evidence="7">
        <text>(6R)-5,10-methenyltetrahydrofolate + H2O = (6R)-10-formyltetrahydrofolate + H(+)</text>
        <dbReference type="Rhea" id="RHEA:23700"/>
        <dbReference type="ChEBI" id="CHEBI:15377"/>
        <dbReference type="ChEBI" id="CHEBI:15378"/>
        <dbReference type="ChEBI" id="CHEBI:57455"/>
        <dbReference type="ChEBI" id="CHEBI:195366"/>
        <dbReference type="EC" id="3.5.4.9"/>
    </reaction>
</comment>
<dbReference type="EMBL" id="OV725080">
    <property type="protein sequence ID" value="CAH1399096.1"/>
    <property type="molecule type" value="Genomic_DNA"/>
</dbReference>
<dbReference type="GO" id="GO:0035999">
    <property type="term" value="P:tetrahydrofolate interconversion"/>
    <property type="evidence" value="ECO:0007669"/>
    <property type="project" value="TreeGrafter"/>
</dbReference>
<dbReference type="InterPro" id="IPR000672">
    <property type="entry name" value="THF_DH/CycHdrlase"/>
</dbReference>
<dbReference type="InterPro" id="IPR036291">
    <property type="entry name" value="NAD(P)-bd_dom_sf"/>
</dbReference>
<dbReference type="InterPro" id="IPR020631">
    <property type="entry name" value="THF_DH/CycHdrlase_NAD-bd_dom"/>
</dbReference>
<accession>A0A9P0HC72</accession>
<feature type="domain" description="Tetrahydrofolate dehydrogenase/cyclohydrolase NAD(P)-binding" evidence="9">
    <location>
        <begin position="176"/>
        <end position="333"/>
    </location>
</feature>
<organism evidence="10 11">
    <name type="scientific">Nezara viridula</name>
    <name type="common">Southern green stink bug</name>
    <name type="synonym">Cimex viridulus</name>
    <dbReference type="NCBI Taxonomy" id="85310"/>
    <lineage>
        <taxon>Eukaryota</taxon>
        <taxon>Metazoa</taxon>
        <taxon>Ecdysozoa</taxon>
        <taxon>Arthropoda</taxon>
        <taxon>Hexapoda</taxon>
        <taxon>Insecta</taxon>
        <taxon>Pterygota</taxon>
        <taxon>Neoptera</taxon>
        <taxon>Paraneoptera</taxon>
        <taxon>Hemiptera</taxon>
        <taxon>Heteroptera</taxon>
        <taxon>Panheteroptera</taxon>
        <taxon>Pentatomomorpha</taxon>
        <taxon>Pentatomoidea</taxon>
        <taxon>Pentatomidae</taxon>
        <taxon>Pentatominae</taxon>
        <taxon>Nezara</taxon>
    </lineage>
</organism>
<protein>
    <recommendedName>
        <fullName evidence="2">methenyltetrahydrofolate cyclohydrolase</fullName>
        <ecNumber evidence="2">3.5.4.9</ecNumber>
    </recommendedName>
</protein>
<evidence type="ECO:0000256" key="5">
    <source>
        <dbReference type="ARBA" id="ARBA00023002"/>
    </source>
</evidence>
<proteinExistence type="inferred from homology"/>
<evidence type="ECO:0000256" key="3">
    <source>
        <dbReference type="ARBA" id="ARBA00022563"/>
    </source>
</evidence>
<evidence type="ECO:0000256" key="1">
    <source>
        <dbReference type="ARBA" id="ARBA00011738"/>
    </source>
</evidence>
<dbReference type="SUPFAM" id="SSF51735">
    <property type="entry name" value="NAD(P)-binding Rossmann-fold domains"/>
    <property type="match status" value="1"/>
</dbReference>
<evidence type="ECO:0000259" key="9">
    <source>
        <dbReference type="Pfam" id="PF02882"/>
    </source>
</evidence>
<keyword evidence="5" id="KW-0560">Oxidoreductase</keyword>
<sequence length="352" mass="38705">MFKLIHRLPSNYRSIVTIEKHSKKYLSDVAHQPFFKKRSQIIDGKAISNKILSDLKCDIDDWINLGNRRPQLTAVIIGDHPASELYLKNKSRAAAICGITTNIVRCPKTISQRELLNIINELNSDDTVDAILVQLPCPPHINEKTVFNTISVSKDVDGFNSVNIANLTLHDHGIVPCTALAVNSILQELDIPKTCLEAVVVGCSRYIGLPIFLALHNYHNLGNISNSSRNITLTICNEYTPRTTLNHCLQRSDIIISAVGKPGLIKGDSIKPGAVVIDVGITMVSESEAEKDKFVGDVEFEKARDIASHITPVPGGVGPVTVAMLMANTFHCAVLRKNRKLELDQANSMTED</sequence>
<dbReference type="GO" id="GO:0004488">
    <property type="term" value="F:methylenetetrahydrofolate dehydrogenase (NADP+) activity"/>
    <property type="evidence" value="ECO:0007669"/>
    <property type="project" value="InterPro"/>
</dbReference>
<name>A0A9P0HC72_NEZVI</name>
<evidence type="ECO:0000313" key="10">
    <source>
        <dbReference type="EMBL" id="CAH1399096.1"/>
    </source>
</evidence>
<dbReference type="SUPFAM" id="SSF53223">
    <property type="entry name" value="Aminoacid dehydrogenase-like, N-terminal domain"/>
    <property type="match status" value="1"/>
</dbReference>
<dbReference type="GO" id="GO:0004477">
    <property type="term" value="F:methenyltetrahydrofolate cyclohydrolase activity"/>
    <property type="evidence" value="ECO:0007669"/>
    <property type="project" value="UniProtKB-EC"/>
</dbReference>